<accession>A0ABS4DSI2</accession>
<feature type="transmembrane region" description="Helical" evidence="1">
    <location>
        <begin position="36"/>
        <end position="57"/>
    </location>
</feature>
<feature type="transmembrane region" description="Helical" evidence="1">
    <location>
        <begin position="101"/>
        <end position="118"/>
    </location>
</feature>
<comment type="caution">
    <text evidence="2">The sequence shown here is derived from an EMBL/GenBank/DDBJ whole genome shotgun (WGS) entry which is preliminary data.</text>
</comment>
<dbReference type="InterPro" id="IPR006696">
    <property type="entry name" value="DUF423"/>
</dbReference>
<name>A0ABS4DSI2_9HYPH</name>
<gene>
    <name evidence="2" type="ORF">J2Z17_000069</name>
</gene>
<evidence type="ECO:0000313" key="2">
    <source>
        <dbReference type="EMBL" id="MBP1848652.1"/>
    </source>
</evidence>
<dbReference type="EMBL" id="JAGGJU010000001">
    <property type="protein sequence ID" value="MBP1848652.1"/>
    <property type="molecule type" value="Genomic_DNA"/>
</dbReference>
<dbReference type="Pfam" id="PF04241">
    <property type="entry name" value="DUF423"/>
    <property type="match status" value="1"/>
</dbReference>
<keyword evidence="1" id="KW-1133">Transmembrane helix</keyword>
<dbReference type="RefSeq" id="WP_209941166.1">
    <property type="nucleotide sequence ID" value="NZ_JAGGJU010000001.1"/>
</dbReference>
<feature type="transmembrane region" description="Helical" evidence="1">
    <location>
        <begin position="69"/>
        <end position="89"/>
    </location>
</feature>
<proteinExistence type="predicted"/>
<keyword evidence="3" id="KW-1185">Reference proteome</keyword>
<sequence length="122" mass="12242">MTAFDRFTLPVIFVAGLVGAAGVALAAAGAHLGGALIGPASTMCLAHAPAMLALAALSSARLRTAIPSALLLGIGTLLFSGDLTFKQFYGESLFPMAAPTGGMMVIIGWLVAAVGVFLPPRT</sequence>
<keyword evidence="1" id="KW-0472">Membrane</keyword>
<keyword evidence="1" id="KW-0812">Transmembrane</keyword>
<reference evidence="2 3" key="1">
    <citation type="submission" date="2021-03" db="EMBL/GenBank/DDBJ databases">
        <title>Genomic Encyclopedia of Type Strains, Phase IV (KMG-IV): sequencing the most valuable type-strain genomes for metagenomic binning, comparative biology and taxonomic classification.</title>
        <authorList>
            <person name="Goeker M."/>
        </authorList>
    </citation>
    <scope>NUCLEOTIDE SEQUENCE [LARGE SCALE GENOMIC DNA]</scope>
    <source>
        <strain evidence="2 3">DSM 21600</strain>
    </source>
</reference>
<organism evidence="2 3">
    <name type="scientific">Rhizobium halophytocola</name>
    <dbReference type="NCBI Taxonomy" id="735519"/>
    <lineage>
        <taxon>Bacteria</taxon>
        <taxon>Pseudomonadati</taxon>
        <taxon>Pseudomonadota</taxon>
        <taxon>Alphaproteobacteria</taxon>
        <taxon>Hyphomicrobiales</taxon>
        <taxon>Rhizobiaceae</taxon>
        <taxon>Rhizobium/Agrobacterium group</taxon>
        <taxon>Rhizobium</taxon>
    </lineage>
</organism>
<evidence type="ECO:0000313" key="3">
    <source>
        <dbReference type="Proteomes" id="UP000759443"/>
    </source>
</evidence>
<dbReference type="Proteomes" id="UP000759443">
    <property type="component" value="Unassembled WGS sequence"/>
</dbReference>
<protein>
    <submittedName>
        <fullName evidence="2">Uncharacterized membrane protein YgdD (TMEM256/DUF423 family)</fullName>
    </submittedName>
</protein>
<evidence type="ECO:0000256" key="1">
    <source>
        <dbReference type="SAM" id="Phobius"/>
    </source>
</evidence>